<keyword evidence="4" id="KW-0804">Transcription</keyword>
<evidence type="ECO:0000256" key="4">
    <source>
        <dbReference type="ARBA" id="ARBA00023163"/>
    </source>
</evidence>
<reference evidence="8 9" key="1">
    <citation type="submission" date="2019-05" db="EMBL/GenBank/DDBJ databases">
        <authorList>
            <person name="Zhou X."/>
        </authorList>
    </citation>
    <scope>NUCLEOTIDE SEQUENCE [LARGE SCALE GENOMIC DNA]</scope>
    <source>
        <strain evidence="8 9">DSM 432</strain>
    </source>
</reference>
<evidence type="ECO:0000256" key="3">
    <source>
        <dbReference type="ARBA" id="ARBA00023125"/>
    </source>
</evidence>
<dbReference type="PROSITE" id="PS50949">
    <property type="entry name" value="HTH_GNTR"/>
    <property type="match status" value="1"/>
</dbReference>
<gene>
    <name evidence="8" type="ORF">FBQ73_05780</name>
</gene>
<dbReference type="Gene3D" id="1.20.120.530">
    <property type="entry name" value="GntR ligand-binding domain-like"/>
    <property type="match status" value="1"/>
</dbReference>
<dbReference type="InterPro" id="IPR036390">
    <property type="entry name" value="WH_DNA-bd_sf"/>
</dbReference>
<keyword evidence="3" id="KW-0238">DNA-binding</keyword>
<dbReference type="InterPro" id="IPR011711">
    <property type="entry name" value="GntR_C"/>
</dbReference>
<evidence type="ECO:0000313" key="8">
    <source>
        <dbReference type="EMBL" id="TLX43627.1"/>
    </source>
</evidence>
<protein>
    <recommendedName>
        <fullName evidence="6">Pyruvate dehydrogenase complex repressor</fullName>
    </recommendedName>
</protein>
<dbReference type="SUPFAM" id="SSF48008">
    <property type="entry name" value="GntR ligand-binding domain-like"/>
    <property type="match status" value="1"/>
</dbReference>
<organism evidence="8 9">
    <name type="scientific">Xanthobacter autotrophicus</name>
    <dbReference type="NCBI Taxonomy" id="280"/>
    <lineage>
        <taxon>Bacteria</taxon>
        <taxon>Pseudomonadati</taxon>
        <taxon>Pseudomonadota</taxon>
        <taxon>Alphaproteobacteria</taxon>
        <taxon>Hyphomicrobiales</taxon>
        <taxon>Xanthobacteraceae</taxon>
        <taxon>Xanthobacter</taxon>
    </lineage>
</organism>
<evidence type="ECO:0000256" key="1">
    <source>
        <dbReference type="ARBA" id="ARBA00022491"/>
    </source>
</evidence>
<dbReference type="SUPFAM" id="SSF46785">
    <property type="entry name" value="Winged helix' DNA-binding domain"/>
    <property type="match status" value="1"/>
</dbReference>
<dbReference type="EMBL" id="VAUP01000015">
    <property type="protein sequence ID" value="TLX43627.1"/>
    <property type="molecule type" value="Genomic_DNA"/>
</dbReference>
<comment type="function">
    <text evidence="5">Transcriptional repressor for the pyruvate dehydrogenase complex genes aceEF and lpd.</text>
</comment>
<dbReference type="GO" id="GO:0003677">
    <property type="term" value="F:DNA binding"/>
    <property type="evidence" value="ECO:0007669"/>
    <property type="project" value="UniProtKB-KW"/>
</dbReference>
<keyword evidence="2" id="KW-0805">Transcription regulation</keyword>
<dbReference type="Pfam" id="PF07729">
    <property type="entry name" value="FCD"/>
    <property type="match status" value="1"/>
</dbReference>
<dbReference type="InterPro" id="IPR008920">
    <property type="entry name" value="TF_FadR/GntR_C"/>
</dbReference>
<dbReference type="InterPro" id="IPR000524">
    <property type="entry name" value="Tscrpt_reg_HTH_GntR"/>
</dbReference>
<evidence type="ECO:0000256" key="2">
    <source>
        <dbReference type="ARBA" id="ARBA00023015"/>
    </source>
</evidence>
<dbReference type="Proteomes" id="UP000305131">
    <property type="component" value="Unassembled WGS sequence"/>
</dbReference>
<dbReference type="Gene3D" id="1.10.10.10">
    <property type="entry name" value="Winged helix-like DNA-binding domain superfamily/Winged helix DNA-binding domain"/>
    <property type="match status" value="1"/>
</dbReference>
<evidence type="ECO:0000256" key="6">
    <source>
        <dbReference type="ARBA" id="ARBA00039592"/>
    </source>
</evidence>
<dbReference type="GO" id="GO:0003700">
    <property type="term" value="F:DNA-binding transcription factor activity"/>
    <property type="evidence" value="ECO:0007669"/>
    <property type="project" value="InterPro"/>
</dbReference>
<dbReference type="PANTHER" id="PTHR43537:SF34">
    <property type="entry name" value="PYRUVATE DEHYDROGENASE COMPLEX REPRESSOR"/>
    <property type="match status" value="1"/>
</dbReference>
<dbReference type="PRINTS" id="PR00035">
    <property type="entry name" value="HTHGNTR"/>
</dbReference>
<dbReference type="CDD" id="cd07377">
    <property type="entry name" value="WHTH_GntR"/>
    <property type="match status" value="1"/>
</dbReference>
<evidence type="ECO:0000259" key="7">
    <source>
        <dbReference type="PROSITE" id="PS50949"/>
    </source>
</evidence>
<comment type="caution">
    <text evidence="8">The sequence shown here is derived from an EMBL/GenBank/DDBJ whole genome shotgun (WGS) entry which is preliminary data.</text>
</comment>
<dbReference type="PANTHER" id="PTHR43537">
    <property type="entry name" value="TRANSCRIPTIONAL REGULATOR, GNTR FAMILY"/>
    <property type="match status" value="1"/>
</dbReference>
<sequence>MGRMTKDGIKGASAAESTARHIEELIVEGALRPGEPLLPEREMALRLNVSRPTLRQGMKMLEDKGLLVADTNGSRVVAPLGTSFTDPLIDLLSSGEAVTDDYLELRATLERMAATLAATRANDVDRATLREAMERIDSAHGEADAGDEAEADVDLHLAVYEASHNIVLLHIMRALSGMLRKGIFHNREKLYARPEVRDVLRDQHRAIFEAIMARDPEAAGRCAEAHMRYTQRVIAEIAAADARLEISLRRIEGGGIASRAGKTRG</sequence>
<dbReference type="OrthoDB" id="5450856at2"/>
<feature type="domain" description="HTH gntR-type" evidence="7">
    <location>
        <begin position="12"/>
        <end position="80"/>
    </location>
</feature>
<dbReference type="AlphaFoldDB" id="A0A6C1KJ26"/>
<dbReference type="SMART" id="SM00895">
    <property type="entry name" value="FCD"/>
    <property type="match status" value="1"/>
</dbReference>
<evidence type="ECO:0000313" key="9">
    <source>
        <dbReference type="Proteomes" id="UP000305131"/>
    </source>
</evidence>
<dbReference type="InterPro" id="IPR036388">
    <property type="entry name" value="WH-like_DNA-bd_sf"/>
</dbReference>
<keyword evidence="1" id="KW-0678">Repressor</keyword>
<dbReference type="SMART" id="SM00345">
    <property type="entry name" value="HTH_GNTR"/>
    <property type="match status" value="1"/>
</dbReference>
<proteinExistence type="predicted"/>
<evidence type="ECO:0000256" key="5">
    <source>
        <dbReference type="ARBA" id="ARBA00037357"/>
    </source>
</evidence>
<dbReference type="Pfam" id="PF00392">
    <property type="entry name" value="GntR"/>
    <property type="match status" value="1"/>
</dbReference>
<name>A0A6C1KJ26_XANAU</name>
<accession>A0A6C1KJ26</accession>